<proteinExistence type="predicted"/>
<dbReference type="EMBL" id="VMGL01000026">
    <property type="protein sequence ID" value="TSC96919.1"/>
    <property type="molecule type" value="Genomic_DNA"/>
</dbReference>
<gene>
    <name evidence="1" type="ORF">CEN88_250</name>
</gene>
<evidence type="ECO:0000313" key="1">
    <source>
        <dbReference type="EMBL" id="TSC96919.1"/>
    </source>
</evidence>
<sequence length="41" mass="4465">VKVPKKAKNTAAKPKIIFGAGIFISRNKTKIVQIEKAKADN</sequence>
<evidence type="ECO:0000313" key="2">
    <source>
        <dbReference type="Proteomes" id="UP000318711"/>
    </source>
</evidence>
<reference evidence="1 2" key="1">
    <citation type="submission" date="2017-07" db="EMBL/GenBank/DDBJ databases">
        <title>Mechanisms for carbon and nitrogen cycling indicate functional differentiation within the Candidate Phyla Radiation.</title>
        <authorList>
            <person name="Danczak R.E."/>
            <person name="Johnston M.D."/>
            <person name="Kenah C."/>
            <person name="Slattery M."/>
            <person name="Wrighton K.C."/>
            <person name="Wilkins M.J."/>
        </authorList>
    </citation>
    <scope>NUCLEOTIDE SEQUENCE [LARGE SCALE GENOMIC DNA]</scope>
    <source>
        <strain evidence="1">Licking1014_2</strain>
    </source>
</reference>
<organism evidence="1 2">
    <name type="scientific">Candidatus Berkelbacteria bacterium Licking1014_2</name>
    <dbReference type="NCBI Taxonomy" id="2017146"/>
    <lineage>
        <taxon>Bacteria</taxon>
        <taxon>Candidatus Berkelbacteria</taxon>
    </lineage>
</organism>
<feature type="non-terminal residue" evidence="1">
    <location>
        <position position="1"/>
    </location>
</feature>
<protein>
    <submittedName>
        <fullName evidence="1">Uncharacterized protein</fullName>
    </submittedName>
</protein>
<comment type="caution">
    <text evidence="1">The sequence shown here is derived from an EMBL/GenBank/DDBJ whole genome shotgun (WGS) entry which is preliminary data.</text>
</comment>
<accession>A0A554LW85</accession>
<dbReference type="AlphaFoldDB" id="A0A554LW85"/>
<dbReference type="Proteomes" id="UP000318711">
    <property type="component" value="Unassembled WGS sequence"/>
</dbReference>
<name>A0A554LW85_9BACT</name>